<sequence>MTTLPVSAISFDHFAFACTLPLIELDAEARIGNWNPAATRLFGYSKQEVLGRHPADFLCPRAPHFEDNPSWSILSEPGQAPLALPVVLSCINKQGHHVICEWRFTEIMGETPAQTRRIILIEDITDRERTNTRIAQLISEQDALLDNTVFGAAFLTNDRILRCNETFATLCGYQIHEVIRRPFAHFLADPDYYAYFANEVLRAIEHDGHWDGDITLQRKYGSTFWASLRISPLAIPLNGRTLSPQQMEKRRDLIVIMQDITSRREQQQQIQRLLVALETERERAMITLQAIADAVIRVDIHGHIEFANTVALQILGLREMDLLGYSLPECLTLRHPQTLKHLDLMNPDLAGHTEHGESVHHENRIGLWRDADDHERAIEFSLSLLNGQTGADDPTGMVMVFRDVTEQRRLSEELSWQARHDALTKLPNRHSFELRVELALEGVRKLNQQHVVLFLDLDRFKIVNDTCGHAAGDELLKQLTLLMQAKVRKSDMLARMGGDEFAVILDSCDYEQAGRVAESLRQVVQDFRFIWQDKVFRVGVSIGAVVLDRHEQTLEDVFSCADYACYAAKELGRNRVNFYTPGDHSQNQGKQEMEWLPRIHAALEQNRFELDLQLIMPTTQDQAVWHETHYEVLVRMIDEQGQRVPPMSFIPPAERYGLMGQIDRWVVTEIFNRGEMLLTEHGQSFNSLLCVNLSGHSIVDDSLIQFIQLRLSAYPRLAKHLCFEITETAAVSNLTRAASLMQSIKALGARFALDDFGSGMSSFAYLRTLPVDFLKIDGVFIKNLVEDPINRAMVSGIHHVGQTMGLKTIAEFVENQAIVSQLREIGVDYVQGYALHRPERFDLVAAQWMTP</sequence>
<feature type="domain" description="PAS" evidence="1">
    <location>
        <begin position="280"/>
        <end position="337"/>
    </location>
</feature>
<dbReference type="PROSITE" id="PS50887">
    <property type="entry name" value="GGDEF"/>
    <property type="match status" value="1"/>
</dbReference>
<dbReference type="Pfam" id="PF08448">
    <property type="entry name" value="PAS_4"/>
    <property type="match status" value="1"/>
</dbReference>
<feature type="domain" description="PAS" evidence="1">
    <location>
        <begin position="157"/>
        <end position="207"/>
    </location>
</feature>
<feature type="domain" description="GGDEF" evidence="4">
    <location>
        <begin position="448"/>
        <end position="581"/>
    </location>
</feature>
<evidence type="ECO:0000313" key="5">
    <source>
        <dbReference type="EMBL" id="RCS59694.1"/>
    </source>
</evidence>
<dbReference type="RefSeq" id="WP_114401841.1">
    <property type="nucleotide sequence ID" value="NZ_QPGB01000001.1"/>
</dbReference>
<dbReference type="AlphaFoldDB" id="A0A368L7V9"/>
<dbReference type="CDD" id="cd01948">
    <property type="entry name" value="EAL"/>
    <property type="match status" value="1"/>
</dbReference>
<accession>A0A368L7V9</accession>
<dbReference type="FunFam" id="3.30.70.270:FF:000001">
    <property type="entry name" value="Diguanylate cyclase domain protein"/>
    <property type="match status" value="1"/>
</dbReference>
<dbReference type="Gene3D" id="3.20.20.450">
    <property type="entry name" value="EAL domain"/>
    <property type="match status" value="1"/>
</dbReference>
<dbReference type="InterPro" id="IPR052155">
    <property type="entry name" value="Biofilm_reg_signaling"/>
</dbReference>
<dbReference type="EMBL" id="QPGB01000001">
    <property type="protein sequence ID" value="RCS59694.1"/>
    <property type="molecule type" value="Genomic_DNA"/>
</dbReference>
<evidence type="ECO:0000313" key="6">
    <source>
        <dbReference type="Proteomes" id="UP000252357"/>
    </source>
</evidence>
<dbReference type="PROSITE" id="PS50113">
    <property type="entry name" value="PAC"/>
    <property type="match status" value="1"/>
</dbReference>
<dbReference type="Pfam" id="PF13426">
    <property type="entry name" value="PAS_9"/>
    <property type="match status" value="2"/>
</dbReference>
<dbReference type="SUPFAM" id="SSF55073">
    <property type="entry name" value="Nucleotide cyclase"/>
    <property type="match status" value="1"/>
</dbReference>
<reference evidence="5 6" key="1">
    <citation type="journal article" date="2018" name="Int. J. Syst. Evol. Microbiol.">
        <title>Parvibium lacunae gen. nov., sp. nov., a new member of the family Alcaligenaceae isolated from a freshwater pond.</title>
        <authorList>
            <person name="Chen W.M."/>
            <person name="Xie P.B."/>
            <person name="Hsu M.Y."/>
            <person name="Sheu S.Y."/>
        </authorList>
    </citation>
    <scope>NUCLEOTIDE SEQUENCE [LARGE SCALE GENOMIC DNA]</scope>
    <source>
        <strain evidence="5 6">KMB9</strain>
    </source>
</reference>
<dbReference type="SMART" id="SM00086">
    <property type="entry name" value="PAC"/>
    <property type="match status" value="3"/>
</dbReference>
<dbReference type="Proteomes" id="UP000252357">
    <property type="component" value="Unassembled WGS sequence"/>
</dbReference>
<dbReference type="PROSITE" id="PS50883">
    <property type="entry name" value="EAL"/>
    <property type="match status" value="1"/>
</dbReference>
<dbReference type="Pfam" id="PF00990">
    <property type="entry name" value="GGDEF"/>
    <property type="match status" value="1"/>
</dbReference>
<name>A0A368L7V9_9BURK</name>
<dbReference type="SUPFAM" id="SSF55785">
    <property type="entry name" value="PYP-like sensor domain (PAS domain)"/>
    <property type="match status" value="3"/>
</dbReference>
<dbReference type="InterPro" id="IPR029787">
    <property type="entry name" value="Nucleotide_cyclase"/>
</dbReference>
<protein>
    <submittedName>
        <fullName evidence="5">EAL domain-containing protein</fullName>
    </submittedName>
</protein>
<dbReference type="Gene3D" id="3.30.450.20">
    <property type="entry name" value="PAS domain"/>
    <property type="match status" value="3"/>
</dbReference>
<dbReference type="InterPro" id="IPR001610">
    <property type="entry name" value="PAC"/>
</dbReference>
<organism evidence="5 6">
    <name type="scientific">Parvibium lacunae</name>
    <dbReference type="NCBI Taxonomy" id="1888893"/>
    <lineage>
        <taxon>Bacteria</taxon>
        <taxon>Pseudomonadati</taxon>
        <taxon>Pseudomonadota</taxon>
        <taxon>Betaproteobacteria</taxon>
        <taxon>Burkholderiales</taxon>
        <taxon>Alcaligenaceae</taxon>
        <taxon>Parvibium</taxon>
    </lineage>
</organism>
<dbReference type="InterPro" id="IPR001633">
    <property type="entry name" value="EAL_dom"/>
</dbReference>
<dbReference type="Pfam" id="PF00563">
    <property type="entry name" value="EAL"/>
    <property type="match status" value="1"/>
</dbReference>
<evidence type="ECO:0000259" key="2">
    <source>
        <dbReference type="PROSITE" id="PS50113"/>
    </source>
</evidence>
<dbReference type="SMART" id="SM00052">
    <property type="entry name" value="EAL"/>
    <property type="match status" value="1"/>
</dbReference>
<dbReference type="PROSITE" id="PS50112">
    <property type="entry name" value="PAS"/>
    <property type="match status" value="3"/>
</dbReference>
<comment type="caution">
    <text evidence="5">The sequence shown here is derived from an EMBL/GenBank/DDBJ whole genome shotgun (WGS) entry which is preliminary data.</text>
</comment>
<dbReference type="SUPFAM" id="SSF141868">
    <property type="entry name" value="EAL domain-like"/>
    <property type="match status" value="1"/>
</dbReference>
<dbReference type="CDD" id="cd01949">
    <property type="entry name" value="GGDEF"/>
    <property type="match status" value="1"/>
</dbReference>
<dbReference type="InterPro" id="IPR043128">
    <property type="entry name" value="Rev_trsase/Diguanyl_cyclase"/>
</dbReference>
<dbReference type="InterPro" id="IPR000700">
    <property type="entry name" value="PAS-assoc_C"/>
</dbReference>
<gene>
    <name evidence="5" type="ORF">DU000_03025</name>
</gene>
<keyword evidence="6" id="KW-1185">Reference proteome</keyword>
<feature type="domain" description="EAL" evidence="3">
    <location>
        <begin position="592"/>
        <end position="851"/>
    </location>
</feature>
<feature type="domain" description="PAC" evidence="2">
    <location>
        <begin position="210"/>
        <end position="272"/>
    </location>
</feature>
<dbReference type="PANTHER" id="PTHR44757:SF4">
    <property type="entry name" value="DIGUANYLATE CYCLASE DGCE-RELATED"/>
    <property type="match status" value="1"/>
</dbReference>
<dbReference type="Gene3D" id="3.30.70.270">
    <property type="match status" value="1"/>
</dbReference>
<dbReference type="OrthoDB" id="9813903at2"/>
<dbReference type="SMART" id="SM00091">
    <property type="entry name" value="PAS"/>
    <property type="match status" value="3"/>
</dbReference>
<dbReference type="NCBIfam" id="TIGR00229">
    <property type="entry name" value="sensory_box"/>
    <property type="match status" value="3"/>
</dbReference>
<dbReference type="CDD" id="cd00130">
    <property type="entry name" value="PAS"/>
    <property type="match status" value="3"/>
</dbReference>
<proteinExistence type="predicted"/>
<dbReference type="InterPro" id="IPR000160">
    <property type="entry name" value="GGDEF_dom"/>
</dbReference>
<dbReference type="SMART" id="SM00267">
    <property type="entry name" value="GGDEF"/>
    <property type="match status" value="1"/>
</dbReference>
<dbReference type="InterPro" id="IPR035965">
    <property type="entry name" value="PAS-like_dom_sf"/>
</dbReference>
<evidence type="ECO:0000259" key="3">
    <source>
        <dbReference type="PROSITE" id="PS50883"/>
    </source>
</evidence>
<dbReference type="GO" id="GO:0003824">
    <property type="term" value="F:catalytic activity"/>
    <property type="evidence" value="ECO:0007669"/>
    <property type="project" value="UniProtKB-ARBA"/>
</dbReference>
<dbReference type="NCBIfam" id="TIGR00254">
    <property type="entry name" value="GGDEF"/>
    <property type="match status" value="1"/>
</dbReference>
<evidence type="ECO:0000259" key="1">
    <source>
        <dbReference type="PROSITE" id="PS50112"/>
    </source>
</evidence>
<feature type="domain" description="PAS" evidence="1">
    <location>
        <begin position="21"/>
        <end position="60"/>
    </location>
</feature>
<dbReference type="PANTHER" id="PTHR44757">
    <property type="entry name" value="DIGUANYLATE CYCLASE DGCP"/>
    <property type="match status" value="1"/>
</dbReference>
<evidence type="ECO:0000259" key="4">
    <source>
        <dbReference type="PROSITE" id="PS50887"/>
    </source>
</evidence>
<dbReference type="InterPro" id="IPR035919">
    <property type="entry name" value="EAL_sf"/>
</dbReference>
<dbReference type="InterPro" id="IPR013656">
    <property type="entry name" value="PAS_4"/>
</dbReference>
<dbReference type="InterPro" id="IPR000014">
    <property type="entry name" value="PAS"/>
</dbReference>